<proteinExistence type="predicted"/>
<dbReference type="InterPro" id="IPR011257">
    <property type="entry name" value="DNA_glycosylase"/>
</dbReference>
<evidence type="ECO:0000313" key="1">
    <source>
        <dbReference type="EMBL" id="SMP16049.1"/>
    </source>
</evidence>
<reference evidence="1 2" key="1">
    <citation type="submission" date="2017-05" db="EMBL/GenBank/DDBJ databases">
        <authorList>
            <person name="Varghese N."/>
            <person name="Submissions S."/>
        </authorList>
    </citation>
    <scope>NUCLEOTIDE SEQUENCE [LARGE SCALE GENOMIC DNA]</scope>
    <source>
        <strain evidence="1 2">DSM 15522</strain>
    </source>
</reference>
<dbReference type="InterPro" id="IPR015254">
    <property type="entry name" value="AGOG-like"/>
</dbReference>
<evidence type="ECO:0000313" key="2">
    <source>
        <dbReference type="Proteomes" id="UP001157911"/>
    </source>
</evidence>
<sequence>MERLVEILREFSPEEINEIERNDRQFKALERLYERFKEREEEFYRLVLINALMSYQLQMKGEEYWEKFAEFFSNSKGMEDFEEFLKRFNRRFLSAKLKRLKKAIDCVSQIKVEQVRDAGQLVEELAKCMGQRKDSKTIVFAVKMLNYAVKVAEGDELEGLEEIAIPLDSRIGRISKDRDFWRKLSEKTGILQIKLDAIFWICQNEEHLKSLPEELRMKLEKVRERIFG</sequence>
<protein>
    <submittedName>
        <fullName evidence="1">DNA-(Apurinic or apyrimidinic site) lyase</fullName>
    </submittedName>
</protein>
<gene>
    <name evidence="1" type="ORF">SAMN06265339_1476</name>
</gene>
<name>A0ABY1NRF6_9BACT</name>
<dbReference type="Pfam" id="PF09171">
    <property type="entry name" value="AGOG"/>
    <property type="match status" value="1"/>
</dbReference>
<comment type="caution">
    <text evidence="1">The sequence shown here is derived from an EMBL/GenBank/DDBJ whole genome shotgun (WGS) entry which is preliminary data.</text>
</comment>
<keyword evidence="1" id="KW-0456">Lyase</keyword>
<keyword evidence="2" id="KW-1185">Reference proteome</keyword>
<accession>A0ABY1NRF6</accession>
<dbReference type="GO" id="GO:0016829">
    <property type="term" value="F:lyase activity"/>
    <property type="evidence" value="ECO:0007669"/>
    <property type="project" value="UniProtKB-KW"/>
</dbReference>
<organism evidence="1 2">
    <name type="scientific">Desulfurobacterium pacificum</name>
    <dbReference type="NCBI Taxonomy" id="240166"/>
    <lineage>
        <taxon>Bacteria</taxon>
        <taxon>Pseudomonadati</taxon>
        <taxon>Aquificota</taxon>
        <taxon>Aquificia</taxon>
        <taxon>Desulfurobacteriales</taxon>
        <taxon>Desulfurobacteriaceae</taxon>
        <taxon>Desulfurobacterium</taxon>
    </lineage>
</organism>
<dbReference type="RefSeq" id="WP_283400922.1">
    <property type="nucleotide sequence ID" value="NZ_FXUB01000004.1"/>
</dbReference>
<dbReference type="EMBL" id="FXUB01000004">
    <property type="protein sequence ID" value="SMP16049.1"/>
    <property type="molecule type" value="Genomic_DNA"/>
</dbReference>
<dbReference type="Proteomes" id="UP001157911">
    <property type="component" value="Unassembled WGS sequence"/>
</dbReference>
<dbReference type="Gene3D" id="1.10.340.30">
    <property type="entry name" value="Hypothetical protein, domain 2"/>
    <property type="match status" value="1"/>
</dbReference>
<dbReference type="SUPFAM" id="SSF48150">
    <property type="entry name" value="DNA-glycosylase"/>
    <property type="match status" value="1"/>
</dbReference>